<protein>
    <submittedName>
        <fullName evidence="2">Uncharacterized protein</fullName>
    </submittedName>
</protein>
<gene>
    <name evidence="2" type="ORF">C8259_21560</name>
</gene>
<feature type="compositionally biased region" description="Basic and acidic residues" evidence="1">
    <location>
        <begin position="121"/>
        <end position="136"/>
    </location>
</feature>
<feature type="compositionally biased region" description="Low complexity" evidence="1">
    <location>
        <begin position="1"/>
        <end position="16"/>
    </location>
</feature>
<evidence type="ECO:0000313" key="2">
    <source>
        <dbReference type="EMBL" id="PSR60668.1"/>
    </source>
</evidence>
<feature type="compositionally biased region" description="Low complexity" evidence="1">
    <location>
        <begin position="137"/>
        <end position="149"/>
    </location>
</feature>
<sequence>MPGAPGNSGSPGNTGTDPQHRTPPRPNTPSGDKARERDRRGTRERPASDPSIVRLARALAERHSVQVAGFDSPGLQLAAVQDFVTAVDRVLTDYPMIALDIVAVAELDDEFGIVRWSCEPPDDRDGTTSMTLDRRTAQTSTATGRTTGSDEPTPPDIYPATLRAFGRALDAAGGGVARRQAQRALIAEYLHTQAPLDSTLAAVVRGYRDWRAELAGNATAPGEFDVDEALGIAFATVVQHGETAGIQARLLHAVLVAAASRPG</sequence>
<dbReference type="Proteomes" id="UP000241647">
    <property type="component" value="Unassembled WGS sequence"/>
</dbReference>
<dbReference type="AlphaFoldDB" id="A0A2T2YYU2"/>
<dbReference type="EMBL" id="PYHS01000012">
    <property type="protein sequence ID" value="PSR60668.1"/>
    <property type="molecule type" value="Genomic_DNA"/>
</dbReference>
<feature type="region of interest" description="Disordered" evidence="1">
    <location>
        <begin position="118"/>
        <end position="156"/>
    </location>
</feature>
<name>A0A2T2YYU2_9NOCA</name>
<feature type="region of interest" description="Disordered" evidence="1">
    <location>
        <begin position="1"/>
        <end position="51"/>
    </location>
</feature>
<evidence type="ECO:0000256" key="1">
    <source>
        <dbReference type="SAM" id="MobiDB-lite"/>
    </source>
</evidence>
<organism evidence="2 3">
    <name type="scientific">Nocardia nova</name>
    <dbReference type="NCBI Taxonomy" id="37330"/>
    <lineage>
        <taxon>Bacteria</taxon>
        <taxon>Bacillati</taxon>
        <taxon>Actinomycetota</taxon>
        <taxon>Actinomycetes</taxon>
        <taxon>Mycobacteriales</taxon>
        <taxon>Nocardiaceae</taxon>
        <taxon>Nocardia</taxon>
    </lineage>
</organism>
<proteinExistence type="predicted"/>
<feature type="compositionally biased region" description="Basic and acidic residues" evidence="1">
    <location>
        <begin position="32"/>
        <end position="47"/>
    </location>
</feature>
<evidence type="ECO:0000313" key="3">
    <source>
        <dbReference type="Proteomes" id="UP000241647"/>
    </source>
</evidence>
<comment type="caution">
    <text evidence="2">The sequence shown here is derived from an EMBL/GenBank/DDBJ whole genome shotgun (WGS) entry which is preliminary data.</text>
</comment>
<reference evidence="2 3" key="1">
    <citation type="submission" date="2018-02" db="EMBL/GenBank/DDBJ databases">
        <title>8 Nocardia nova and 1 Nocardia cyriacigeorgica strain used for evolution to TMP-SMX.</title>
        <authorList>
            <person name="Mehta H."/>
            <person name="Weng J."/>
            <person name="Shamoo Y."/>
        </authorList>
    </citation>
    <scope>NUCLEOTIDE SEQUENCE [LARGE SCALE GENOMIC DNA]</scope>
    <source>
        <strain evidence="2 3">ATCC 33727</strain>
    </source>
</reference>
<accession>A0A2T2YYU2</accession>